<dbReference type="Proteomes" id="UP001652680">
    <property type="component" value="Unassembled WGS sequence"/>
</dbReference>
<gene>
    <name evidence="4" type="primary">LOC108043442</name>
    <name evidence="2" type="synonym">108043442</name>
</gene>
<evidence type="ECO:0000313" key="2">
    <source>
        <dbReference type="EnsemblMetazoa" id="XP_016977642.1"/>
    </source>
</evidence>
<proteinExistence type="predicted"/>
<feature type="compositionally biased region" description="Basic and acidic residues" evidence="1">
    <location>
        <begin position="235"/>
        <end position="253"/>
    </location>
</feature>
<accession>A0A6P4EHG2</accession>
<name>A0A6P4EHG2_DRORH</name>
<dbReference type="OrthoDB" id="7758747at2759"/>
<feature type="region of interest" description="Disordered" evidence="1">
    <location>
        <begin position="146"/>
        <end position="253"/>
    </location>
</feature>
<dbReference type="AlphaFoldDB" id="A0A6P4EHG2"/>
<evidence type="ECO:0000313" key="3">
    <source>
        <dbReference type="Proteomes" id="UP001652680"/>
    </source>
</evidence>
<reference evidence="3" key="1">
    <citation type="journal article" date="2021" name="Elife">
        <title>Highly contiguous assemblies of 101 drosophilid genomes.</title>
        <authorList>
            <person name="Kim B.Y."/>
            <person name="Wang J.R."/>
            <person name="Miller D.E."/>
            <person name="Barmina O."/>
            <person name="Delaney E."/>
            <person name="Thompson A."/>
            <person name="Comeault A.A."/>
            <person name="Peede D."/>
            <person name="D'Agostino E.R."/>
            <person name="Pelaez J."/>
            <person name="Aguilar J.M."/>
            <person name="Haji D."/>
            <person name="Matsunaga T."/>
            <person name="Armstrong E.E."/>
            <person name="Zych M."/>
            <person name="Ogawa Y."/>
            <person name="Stamenkovic-Radak M."/>
            <person name="Jelic M."/>
            <person name="Veselinovic M.S."/>
            <person name="Tanaskovic M."/>
            <person name="Eric P."/>
            <person name="Gao J.J."/>
            <person name="Katoh T.K."/>
            <person name="Toda M.J."/>
            <person name="Watabe H."/>
            <person name="Watada M."/>
            <person name="Davis J.S."/>
            <person name="Moyle L.C."/>
            <person name="Manoli G."/>
            <person name="Bertolini E."/>
            <person name="Kostal V."/>
            <person name="Hawley R.S."/>
            <person name="Takahashi A."/>
            <person name="Jones C.D."/>
            <person name="Price D.K."/>
            <person name="Whiteman N."/>
            <person name="Kopp A."/>
            <person name="Matute D.R."/>
            <person name="Petrov D.A."/>
        </authorList>
    </citation>
    <scope>NUCLEOTIDE SEQUENCE [LARGE SCALE GENOMIC DNA]</scope>
</reference>
<feature type="compositionally biased region" description="Acidic residues" evidence="1">
    <location>
        <begin position="196"/>
        <end position="205"/>
    </location>
</feature>
<feature type="compositionally biased region" description="Polar residues" evidence="1">
    <location>
        <begin position="146"/>
        <end position="159"/>
    </location>
</feature>
<sequence>MSCICQFYTSSGDIPRDLVTIPLPTADDIPTPDNSTQDAGAESLEPITHKSAMSTSDLADCSAQNWLLKKKLLEYEVTIENLEQLVTTIVEKQHQILSEMFYLCKENRELQSECHLQREYHSMERNALMRQLHDAQTLGQSRNFLLGSRSNESKGSSNFIPGDPLMNSGSSNADSEEAYTSDSDDDEHGCVSIEETGSDTEEENCDVLSAPSSDENSEGASPSSSGSASTDTDSDDNRSPDYTSNEDRNSDTT</sequence>
<organism evidence="4">
    <name type="scientific">Drosophila rhopaloa</name>
    <name type="common">Fruit fly</name>
    <dbReference type="NCBI Taxonomy" id="1041015"/>
    <lineage>
        <taxon>Eukaryota</taxon>
        <taxon>Metazoa</taxon>
        <taxon>Ecdysozoa</taxon>
        <taxon>Arthropoda</taxon>
        <taxon>Hexapoda</taxon>
        <taxon>Insecta</taxon>
        <taxon>Pterygota</taxon>
        <taxon>Neoptera</taxon>
        <taxon>Endopterygota</taxon>
        <taxon>Diptera</taxon>
        <taxon>Brachycera</taxon>
        <taxon>Muscomorpha</taxon>
        <taxon>Ephydroidea</taxon>
        <taxon>Drosophilidae</taxon>
        <taxon>Drosophila</taxon>
        <taxon>Sophophora</taxon>
    </lineage>
</organism>
<feature type="compositionally biased region" description="Low complexity" evidence="1">
    <location>
        <begin position="212"/>
        <end position="231"/>
    </location>
</feature>
<reference evidence="4" key="2">
    <citation type="submission" date="2025-04" db="UniProtKB">
        <authorList>
            <consortium name="RefSeq"/>
        </authorList>
    </citation>
    <scope>IDENTIFICATION</scope>
</reference>
<evidence type="ECO:0000313" key="4">
    <source>
        <dbReference type="RefSeq" id="XP_016977642.1"/>
    </source>
</evidence>
<dbReference type="GeneID" id="108043442"/>
<dbReference type="EnsemblMetazoa" id="XM_017122153.2">
    <property type="protein sequence ID" value="XP_016977642.1"/>
    <property type="gene ID" value="LOC108043442"/>
</dbReference>
<keyword evidence="3" id="KW-1185">Reference proteome</keyword>
<dbReference type="RefSeq" id="XP_016977642.1">
    <property type="nucleotide sequence ID" value="XM_017122153.1"/>
</dbReference>
<protein>
    <submittedName>
        <fullName evidence="4">Uncharacterized protein LOC108043442</fullName>
    </submittedName>
</protein>
<dbReference type="OMA" id="ISICVSE"/>
<evidence type="ECO:0000256" key="1">
    <source>
        <dbReference type="SAM" id="MobiDB-lite"/>
    </source>
</evidence>
<reference evidence="2" key="3">
    <citation type="submission" date="2025-05" db="UniProtKB">
        <authorList>
            <consortium name="EnsemblMetazoa"/>
        </authorList>
    </citation>
    <scope>IDENTIFICATION</scope>
</reference>
<feature type="compositionally biased region" description="Acidic residues" evidence="1">
    <location>
        <begin position="174"/>
        <end position="187"/>
    </location>
</feature>